<evidence type="ECO:0000313" key="3">
    <source>
        <dbReference type="EMBL" id="KZL21262.1"/>
    </source>
</evidence>
<feature type="transmembrane region" description="Helical" evidence="1">
    <location>
        <begin position="32"/>
        <end position="50"/>
    </location>
</feature>
<organism evidence="3 4">
    <name type="scientific">Pseudovibrio axinellae</name>
    <dbReference type="NCBI Taxonomy" id="989403"/>
    <lineage>
        <taxon>Bacteria</taxon>
        <taxon>Pseudomonadati</taxon>
        <taxon>Pseudomonadota</taxon>
        <taxon>Alphaproteobacteria</taxon>
        <taxon>Hyphomicrobiales</taxon>
        <taxon>Stappiaceae</taxon>
        <taxon>Pseudovibrio</taxon>
    </lineage>
</organism>
<protein>
    <recommendedName>
        <fullName evidence="5">Apolipoprotein N-acyltransferase</fullName>
    </recommendedName>
</protein>
<keyword evidence="4" id="KW-1185">Reference proteome</keyword>
<evidence type="ECO:0000313" key="4">
    <source>
        <dbReference type="Proteomes" id="UP000076577"/>
    </source>
</evidence>
<dbReference type="AlphaFoldDB" id="A0A166AL74"/>
<proteinExistence type="predicted"/>
<keyword evidence="1" id="KW-0812">Transmembrane</keyword>
<dbReference type="STRING" id="989403.SAMN05421798_105175"/>
<evidence type="ECO:0000256" key="2">
    <source>
        <dbReference type="SAM" id="SignalP"/>
    </source>
</evidence>
<name>A0A166AL74_9HYPH</name>
<sequence>MKFAPRHLTVLISVSLCTVAFCSFAPGFDDNLFWVGGLCFILSSVPFADFWGGAGKVGWWCAGRGALGAFALAGLFFWSFETLNSMDTAAFQFVNPFAILVMFYLAGLTVVFVYSPAFLVAFWITQKVSVYVGRRWPYWGSISPNIKKPRRGGRGF</sequence>
<keyword evidence="1" id="KW-1133">Transmembrane helix</keyword>
<comment type="caution">
    <text evidence="3">The sequence shown here is derived from an EMBL/GenBank/DDBJ whole genome shotgun (WGS) entry which is preliminary data.</text>
</comment>
<feature type="signal peptide" evidence="2">
    <location>
        <begin position="1"/>
        <end position="25"/>
    </location>
</feature>
<keyword evidence="1" id="KW-0472">Membrane</keyword>
<accession>A0A166AL74</accession>
<feature type="chain" id="PRO_5007870680" description="Apolipoprotein N-acyltransferase" evidence="2">
    <location>
        <begin position="26"/>
        <end position="156"/>
    </location>
</feature>
<evidence type="ECO:0008006" key="5">
    <source>
        <dbReference type="Google" id="ProtNLM"/>
    </source>
</evidence>
<dbReference type="Proteomes" id="UP000076577">
    <property type="component" value="Unassembled WGS sequence"/>
</dbReference>
<gene>
    <name evidence="3" type="ORF">PsAD2_00552</name>
</gene>
<dbReference type="EMBL" id="LMCB01000004">
    <property type="protein sequence ID" value="KZL21262.1"/>
    <property type="molecule type" value="Genomic_DNA"/>
</dbReference>
<keyword evidence="2" id="KW-0732">Signal</keyword>
<reference evidence="3 4" key="1">
    <citation type="journal article" date="2016" name="Front. Microbiol.">
        <title>Comparative Genomic Analysis Reveals a Diverse Repertoire of Genes Involved in Prokaryote-Eukaryote Interactions within the Pseudovibrio Genus.</title>
        <authorList>
            <person name="Romano S."/>
            <person name="Fernandez-Guerra A."/>
            <person name="Reen F.J."/>
            <person name="Glockner F.O."/>
            <person name="Crowley S.P."/>
            <person name="O'Sullivan O."/>
            <person name="Cotter P.D."/>
            <person name="Adams C."/>
            <person name="Dobson A.D."/>
            <person name="O'Gara F."/>
        </authorList>
    </citation>
    <scope>NUCLEOTIDE SEQUENCE [LARGE SCALE GENOMIC DNA]</scope>
    <source>
        <strain evidence="3 4">Ad2</strain>
    </source>
</reference>
<feature type="transmembrane region" description="Helical" evidence="1">
    <location>
        <begin position="98"/>
        <end position="125"/>
    </location>
</feature>
<dbReference type="PATRIC" id="fig|989403.3.peg.586"/>
<feature type="transmembrane region" description="Helical" evidence="1">
    <location>
        <begin position="57"/>
        <end position="78"/>
    </location>
</feature>
<evidence type="ECO:0000256" key="1">
    <source>
        <dbReference type="SAM" id="Phobius"/>
    </source>
</evidence>